<dbReference type="GO" id="GO:0003676">
    <property type="term" value="F:nucleic acid binding"/>
    <property type="evidence" value="ECO:0007669"/>
    <property type="project" value="InterPro"/>
</dbReference>
<comment type="similarity">
    <text evidence="1">Belongs to the mTERF family.</text>
</comment>
<dbReference type="Pfam" id="PF02536">
    <property type="entry name" value="mTERF"/>
    <property type="match status" value="1"/>
</dbReference>
<reference evidence="3" key="1">
    <citation type="journal article" date="2023" name="G3 (Bethesda)">
        <title>Whole genome assemblies of Zophobas morio and Tenebrio molitor.</title>
        <authorList>
            <person name="Kaur S."/>
            <person name="Stinson S.A."/>
            <person name="diCenzo G.C."/>
        </authorList>
    </citation>
    <scope>NUCLEOTIDE SEQUENCE</scope>
    <source>
        <strain evidence="3">QUZm001</strain>
    </source>
</reference>
<dbReference type="GO" id="GO:0005759">
    <property type="term" value="C:mitochondrial matrix"/>
    <property type="evidence" value="ECO:0007669"/>
    <property type="project" value="TreeGrafter"/>
</dbReference>
<dbReference type="EMBL" id="JALNTZ010000004">
    <property type="protein sequence ID" value="KAJ3656219.1"/>
    <property type="molecule type" value="Genomic_DNA"/>
</dbReference>
<gene>
    <name evidence="3" type="ORF">Zmor_015313</name>
</gene>
<keyword evidence="4" id="KW-1185">Reference proteome</keyword>
<evidence type="ECO:0000313" key="3">
    <source>
        <dbReference type="EMBL" id="KAJ3656219.1"/>
    </source>
</evidence>
<evidence type="ECO:0000256" key="1">
    <source>
        <dbReference type="ARBA" id="ARBA00007692"/>
    </source>
</evidence>
<proteinExistence type="inferred from homology"/>
<evidence type="ECO:0008006" key="5">
    <source>
        <dbReference type="Google" id="ProtNLM"/>
    </source>
</evidence>
<dbReference type="InterPro" id="IPR003690">
    <property type="entry name" value="MTERF"/>
</dbReference>
<protein>
    <recommendedName>
        <fullName evidence="5">Transcription termination factor, mitochondrial</fullName>
    </recommendedName>
</protein>
<dbReference type="AlphaFoldDB" id="A0AA38IM68"/>
<organism evidence="3 4">
    <name type="scientific">Zophobas morio</name>
    <dbReference type="NCBI Taxonomy" id="2755281"/>
    <lineage>
        <taxon>Eukaryota</taxon>
        <taxon>Metazoa</taxon>
        <taxon>Ecdysozoa</taxon>
        <taxon>Arthropoda</taxon>
        <taxon>Hexapoda</taxon>
        <taxon>Insecta</taxon>
        <taxon>Pterygota</taxon>
        <taxon>Neoptera</taxon>
        <taxon>Endopterygota</taxon>
        <taxon>Coleoptera</taxon>
        <taxon>Polyphaga</taxon>
        <taxon>Cucujiformia</taxon>
        <taxon>Tenebrionidae</taxon>
        <taxon>Zophobas</taxon>
    </lineage>
</organism>
<accession>A0AA38IM68</accession>
<sequence length="392" mass="45105">MTRNLNRLFKLNLLYISQHIFKSRLPPQASSTLRLYSSAGTVPKKVESVGPVYQKRDHEFKVSRKATVQALEELLSIKTIDALDIAMNNIYFRHISKSILKNNYVLYSEQGVSHDTLLKHPELLTVVDSEMKLKEIQKLPYSIDVVVILILLSEHNFVKFLQSETVKPKDEGKISILSSLLQITPQKACECITNKPFLCTLRASKIKNNIEILTEYGVAPENICSDLWILKYSEDLIRSRLDIAKQHKIDAMKTWMVRAPEKAFQIHLQRRSDNKSILGDNSLVEYLSERLECSVAFANYLILKQPSLKNRSLKKLKELIDFLYAAGFKSDHICRVPKILVHSVETVSKRLKHLKEKGIQIDGLSLLTKSQNQYMQYYEVLVKNKNKSKCKT</sequence>
<dbReference type="SMART" id="SM00733">
    <property type="entry name" value="Mterf"/>
    <property type="match status" value="3"/>
</dbReference>
<dbReference type="InterPro" id="IPR038538">
    <property type="entry name" value="MTERF_sf"/>
</dbReference>
<evidence type="ECO:0000256" key="2">
    <source>
        <dbReference type="ARBA" id="ARBA00022946"/>
    </source>
</evidence>
<name>A0AA38IM68_9CUCU</name>
<keyword evidence="2" id="KW-0809">Transit peptide</keyword>
<dbReference type="PANTHER" id="PTHR15437:SF6">
    <property type="entry name" value="TRANSCRIPTION TERMINATION FACTOR, MITOCHONDRIAL"/>
    <property type="match status" value="1"/>
</dbReference>
<evidence type="ECO:0000313" key="4">
    <source>
        <dbReference type="Proteomes" id="UP001168821"/>
    </source>
</evidence>
<dbReference type="Proteomes" id="UP001168821">
    <property type="component" value="Unassembled WGS sequence"/>
</dbReference>
<dbReference type="Gene3D" id="1.25.70.10">
    <property type="entry name" value="Transcription termination factor 3, mitochondrial"/>
    <property type="match status" value="1"/>
</dbReference>
<dbReference type="PANTHER" id="PTHR15437">
    <property type="entry name" value="TRANSCRIPTION TERMINATION FACTOR, MITOCHONDRIAL"/>
    <property type="match status" value="1"/>
</dbReference>
<comment type="caution">
    <text evidence="3">The sequence shown here is derived from an EMBL/GenBank/DDBJ whole genome shotgun (WGS) entry which is preliminary data.</text>
</comment>
<dbReference type="GO" id="GO:0006393">
    <property type="term" value="P:termination of mitochondrial transcription"/>
    <property type="evidence" value="ECO:0007669"/>
    <property type="project" value="TreeGrafter"/>
</dbReference>